<keyword evidence="6 14" id="KW-0597">Phosphoprotein</keyword>
<dbReference type="InterPro" id="IPR036097">
    <property type="entry name" value="HisK_dim/P_sf"/>
</dbReference>
<keyword evidence="5" id="KW-1003">Cell membrane</keyword>
<dbReference type="SMART" id="SM00387">
    <property type="entry name" value="HATPase_c"/>
    <property type="match status" value="1"/>
</dbReference>
<dbReference type="Pfam" id="PF02518">
    <property type="entry name" value="HATPase_c"/>
    <property type="match status" value="1"/>
</dbReference>
<feature type="coiled-coil region" evidence="15">
    <location>
        <begin position="431"/>
        <end position="518"/>
    </location>
</feature>
<evidence type="ECO:0000256" key="7">
    <source>
        <dbReference type="ARBA" id="ARBA00022679"/>
    </source>
</evidence>
<dbReference type="Gene3D" id="6.10.340.10">
    <property type="match status" value="1"/>
</dbReference>
<evidence type="ECO:0000313" key="20">
    <source>
        <dbReference type="Proteomes" id="UP000309676"/>
    </source>
</evidence>
<dbReference type="GO" id="GO:0005886">
    <property type="term" value="C:plasma membrane"/>
    <property type="evidence" value="ECO:0007669"/>
    <property type="project" value="UniProtKB-SubCell"/>
</dbReference>
<evidence type="ECO:0000256" key="6">
    <source>
        <dbReference type="ARBA" id="ARBA00022553"/>
    </source>
</evidence>
<evidence type="ECO:0000313" key="19">
    <source>
        <dbReference type="EMBL" id="TLS52106.1"/>
    </source>
</evidence>
<evidence type="ECO:0000256" key="12">
    <source>
        <dbReference type="ARBA" id="ARBA00023136"/>
    </source>
</evidence>
<organism evidence="19 20">
    <name type="scientific">Paenibacillus antri</name>
    <dbReference type="NCBI Taxonomy" id="2582848"/>
    <lineage>
        <taxon>Bacteria</taxon>
        <taxon>Bacillati</taxon>
        <taxon>Bacillota</taxon>
        <taxon>Bacilli</taxon>
        <taxon>Bacillales</taxon>
        <taxon>Paenibacillaceae</taxon>
        <taxon>Paenibacillus</taxon>
    </lineage>
</organism>
<dbReference type="SMART" id="SM00388">
    <property type="entry name" value="HisKA"/>
    <property type="match status" value="1"/>
</dbReference>
<dbReference type="PROSITE" id="PS50885">
    <property type="entry name" value="HAMP"/>
    <property type="match status" value="1"/>
</dbReference>
<comment type="similarity">
    <text evidence="3">In the N-terminal section; belongs to the phytochrome family.</text>
</comment>
<sequence>MKIKTKLMLGLSALPVLFVLLVVVGWIQNATLKTMSASLKADYDTAFLAEQIHRQVKNEAIYLRNMALFQDDASIDKEIELLQAESESVVTGLAMLQSMVETPEQRALVERVHDVNHEFIEYKDEVVRHFAEGRRAEGVALINDRGHEIHDRFFEAISKLTDDLESQMESALTEVPRDFQRNLFILGMAALLGVVLTAASLYKRVWTVAVRLNRVSGIIASVADGTSDLRTIIEATSEDEIDDVARSFNRMASSLAEQRERERDEHWLKSNVAEITGLLTGARDMEAVAKSFLSKAVPAVEGCHAVFYAKETEALRDEPALKLMASYAFKERKHLANTFSMGEGLIGQAALENAPILLTSVPPDYVTVRSGLGEAPPMNVYVLPISFKEEVLAVVEIASFKSFTPIQQEFLEEMRSHLGIILDSVASRIRLAAMLEQSQVLTEELQVQSEELQSQQEELRATNEELEEQTLALRRSEEKLQAQQEELEQTNAELKEKAERLELQNKRFEETNKEIEIARVGLVEQARQLALSSKYKSEFLANMSHELRTPLNSLLILSKLLSDNNGGNLTEKQIEYAKIIYSSGSDLLALINDILDLAKIESGKMDAAPSDVRLAELAEFAEASFRAVASEKGLGFRVVLRDGLPETVYSDERRLQQVLRNLLSNAFKFTHEGDVALEIGVADRGKRAIAFSVADTGIGIAEDKQELIFQAFQQADGTTSRKYGGTGLGLSICREIAELLGGEIVVESREGEGSVFTFYVGDYEGTDDARNLAQAAVEAAAAVEGAKLPQTPSAVEPTPNPVPLPRVPHIKKLLIVDDDVRQRSSLMELLGGKDVIIKAVSTGKEALEQLKVDTFDCMVLDLGLTDTTGFELLETIKTDESQEQVTVFIYTGRDLSSKEEIQLKKYAHTIIIKDSHSPERLMDELELFLSSGASRAEASSGLDAEAIERRSGLEGKRVLLIDDDVRNVFALSSALEAQGMDVAFAENGAEGLELLERSPPFDIVLTDIMMPEMDGYETIRRLRAKPAFERLPVIALTAKAMREDRERCLEVGASDYIAKPVDPAQLLSLMKVWVYPEGDA</sequence>
<dbReference type="InterPro" id="IPR004358">
    <property type="entry name" value="Sig_transdc_His_kin-like_C"/>
</dbReference>
<dbReference type="InterPro" id="IPR003018">
    <property type="entry name" value="GAF"/>
</dbReference>
<evidence type="ECO:0000256" key="13">
    <source>
        <dbReference type="ARBA" id="ARBA00074306"/>
    </source>
</evidence>
<dbReference type="Pfam" id="PF12729">
    <property type="entry name" value="4HB_MCP_1"/>
    <property type="match status" value="1"/>
</dbReference>
<dbReference type="InterPro" id="IPR005467">
    <property type="entry name" value="His_kinase_dom"/>
</dbReference>
<keyword evidence="11" id="KW-0902">Two-component regulatory system</keyword>
<evidence type="ECO:0000256" key="3">
    <source>
        <dbReference type="ARBA" id="ARBA00006402"/>
    </source>
</evidence>
<evidence type="ECO:0000256" key="15">
    <source>
        <dbReference type="SAM" id="Coils"/>
    </source>
</evidence>
<dbReference type="Gene3D" id="1.10.287.130">
    <property type="match status" value="1"/>
</dbReference>
<dbReference type="CDD" id="cd00156">
    <property type="entry name" value="REC"/>
    <property type="match status" value="1"/>
</dbReference>
<dbReference type="GO" id="GO:0000155">
    <property type="term" value="F:phosphorelay sensor kinase activity"/>
    <property type="evidence" value="ECO:0007669"/>
    <property type="project" value="InterPro"/>
</dbReference>
<dbReference type="InterPro" id="IPR047347">
    <property type="entry name" value="YvaQ-like_sensor"/>
</dbReference>
<accession>A0A5R9GCQ5</accession>
<evidence type="ECO:0000256" key="1">
    <source>
        <dbReference type="ARBA" id="ARBA00000085"/>
    </source>
</evidence>
<dbReference type="PANTHER" id="PTHR45339:SF1">
    <property type="entry name" value="HYBRID SIGNAL TRANSDUCTION HISTIDINE KINASE J"/>
    <property type="match status" value="1"/>
</dbReference>
<evidence type="ECO:0000256" key="5">
    <source>
        <dbReference type="ARBA" id="ARBA00022475"/>
    </source>
</evidence>
<evidence type="ECO:0000256" key="2">
    <source>
        <dbReference type="ARBA" id="ARBA00004651"/>
    </source>
</evidence>
<evidence type="ECO:0000256" key="11">
    <source>
        <dbReference type="ARBA" id="ARBA00023012"/>
    </source>
</evidence>
<dbReference type="CDD" id="cd16922">
    <property type="entry name" value="HATPase_EvgS-ArcB-TorS-like"/>
    <property type="match status" value="1"/>
</dbReference>
<dbReference type="CDD" id="cd06225">
    <property type="entry name" value="HAMP"/>
    <property type="match status" value="1"/>
</dbReference>
<reference evidence="19 20" key="1">
    <citation type="submission" date="2019-05" db="EMBL/GenBank/DDBJ databases">
        <authorList>
            <person name="Narsing Rao M.P."/>
            <person name="Li W.J."/>
        </authorList>
    </citation>
    <scope>NUCLEOTIDE SEQUENCE [LARGE SCALE GENOMIC DNA]</scope>
    <source>
        <strain evidence="19 20">SYSU_K30003</strain>
    </source>
</reference>
<feature type="domain" description="Histidine kinase" evidence="16">
    <location>
        <begin position="542"/>
        <end position="764"/>
    </location>
</feature>
<feature type="modified residue" description="4-aspartylphosphate" evidence="14">
    <location>
        <position position="1007"/>
    </location>
</feature>
<dbReference type="CDD" id="cd17546">
    <property type="entry name" value="REC_hyHK_CKI1_RcsC-like"/>
    <property type="match status" value="1"/>
</dbReference>
<keyword evidence="20" id="KW-1185">Reference proteome</keyword>
<comment type="caution">
    <text evidence="19">The sequence shown here is derived from an EMBL/GenBank/DDBJ whole genome shotgun (WGS) entry which is preliminary data.</text>
</comment>
<dbReference type="PROSITE" id="PS50110">
    <property type="entry name" value="RESPONSE_REGULATORY"/>
    <property type="match status" value="2"/>
</dbReference>
<dbReference type="CDD" id="cd19411">
    <property type="entry name" value="MCP2201-like_sensor"/>
    <property type="match status" value="1"/>
</dbReference>
<dbReference type="InterPro" id="IPR003594">
    <property type="entry name" value="HATPase_dom"/>
</dbReference>
<feature type="domain" description="HAMP" evidence="18">
    <location>
        <begin position="206"/>
        <end position="260"/>
    </location>
</feature>
<dbReference type="InterPro" id="IPR011006">
    <property type="entry name" value="CheY-like_superfamily"/>
</dbReference>
<dbReference type="Proteomes" id="UP000309676">
    <property type="component" value="Unassembled WGS sequence"/>
</dbReference>
<dbReference type="PROSITE" id="PS50109">
    <property type="entry name" value="HIS_KIN"/>
    <property type="match status" value="1"/>
</dbReference>
<dbReference type="SMART" id="SM00448">
    <property type="entry name" value="REC"/>
    <property type="match status" value="2"/>
</dbReference>
<dbReference type="InterPro" id="IPR003660">
    <property type="entry name" value="HAMP_dom"/>
</dbReference>
<dbReference type="SUPFAM" id="SSF52172">
    <property type="entry name" value="CheY-like"/>
    <property type="match status" value="2"/>
</dbReference>
<dbReference type="Gene3D" id="3.30.565.10">
    <property type="entry name" value="Histidine kinase-like ATPase, C-terminal domain"/>
    <property type="match status" value="1"/>
</dbReference>
<dbReference type="FunFam" id="3.30.565.10:FF:000010">
    <property type="entry name" value="Sensor histidine kinase RcsC"/>
    <property type="match status" value="1"/>
</dbReference>
<keyword evidence="7" id="KW-0808">Transferase</keyword>
<keyword evidence="10" id="KW-0067">ATP-binding</keyword>
<keyword evidence="15" id="KW-0175">Coiled coil</keyword>
<dbReference type="AlphaFoldDB" id="A0A5R9GCQ5"/>
<keyword evidence="9" id="KW-0418">Kinase</keyword>
<evidence type="ECO:0000256" key="14">
    <source>
        <dbReference type="PROSITE-ProRule" id="PRU00169"/>
    </source>
</evidence>
<evidence type="ECO:0000256" key="9">
    <source>
        <dbReference type="ARBA" id="ARBA00022777"/>
    </source>
</evidence>
<evidence type="ECO:0000256" key="10">
    <source>
        <dbReference type="ARBA" id="ARBA00022840"/>
    </source>
</evidence>
<gene>
    <name evidence="19" type="ORF">FE782_12145</name>
</gene>
<protein>
    <recommendedName>
        <fullName evidence="13">Circadian input-output histidine kinase CikA</fullName>
        <ecNumber evidence="4">2.7.13.3</ecNumber>
    </recommendedName>
</protein>
<evidence type="ECO:0000259" key="18">
    <source>
        <dbReference type="PROSITE" id="PS50885"/>
    </source>
</evidence>
<dbReference type="OrthoDB" id="9790669at2"/>
<keyword evidence="8" id="KW-0547">Nucleotide-binding</keyword>
<dbReference type="Pfam" id="PF00512">
    <property type="entry name" value="HisKA"/>
    <property type="match status" value="1"/>
</dbReference>
<comment type="subcellular location">
    <subcellularLocation>
        <location evidence="2">Cell membrane</location>
        <topology evidence="2">Multi-pass membrane protein</topology>
    </subcellularLocation>
</comment>
<dbReference type="Pfam" id="PF00672">
    <property type="entry name" value="HAMP"/>
    <property type="match status" value="1"/>
</dbReference>
<dbReference type="Pfam" id="PF00072">
    <property type="entry name" value="Response_reg"/>
    <property type="match status" value="2"/>
</dbReference>
<dbReference type="PRINTS" id="PR00344">
    <property type="entry name" value="BCTRLSENSOR"/>
</dbReference>
<dbReference type="InterPro" id="IPR024478">
    <property type="entry name" value="HlyB_4HB_MCP"/>
</dbReference>
<dbReference type="InterPro" id="IPR001789">
    <property type="entry name" value="Sig_transdc_resp-reg_receiver"/>
</dbReference>
<comment type="catalytic activity">
    <reaction evidence="1">
        <text>ATP + protein L-histidine = ADP + protein N-phospho-L-histidine.</text>
        <dbReference type="EC" id="2.7.13.3"/>
    </reaction>
</comment>
<dbReference type="SUPFAM" id="SSF47384">
    <property type="entry name" value="Homodimeric domain of signal transducing histidine kinase"/>
    <property type="match status" value="1"/>
</dbReference>
<dbReference type="Pfam" id="PF13185">
    <property type="entry name" value="GAF_2"/>
    <property type="match status" value="1"/>
</dbReference>
<dbReference type="InterPro" id="IPR036890">
    <property type="entry name" value="HATPase_C_sf"/>
</dbReference>
<keyword evidence="12" id="KW-0472">Membrane</keyword>
<evidence type="ECO:0000256" key="4">
    <source>
        <dbReference type="ARBA" id="ARBA00012438"/>
    </source>
</evidence>
<dbReference type="CDD" id="cd00082">
    <property type="entry name" value="HisKA"/>
    <property type="match status" value="1"/>
</dbReference>
<dbReference type="SUPFAM" id="SSF55874">
    <property type="entry name" value="ATPase domain of HSP90 chaperone/DNA topoisomerase II/histidine kinase"/>
    <property type="match status" value="1"/>
</dbReference>
<feature type="modified residue" description="4-aspartylphosphate" evidence="14">
    <location>
        <position position="861"/>
    </location>
</feature>
<dbReference type="Gene3D" id="3.40.50.2300">
    <property type="match status" value="2"/>
</dbReference>
<dbReference type="RefSeq" id="WP_138194350.1">
    <property type="nucleotide sequence ID" value="NZ_VCIW01000006.1"/>
</dbReference>
<dbReference type="InterPro" id="IPR003661">
    <property type="entry name" value="HisK_dim/P_dom"/>
</dbReference>
<dbReference type="Gene3D" id="3.30.450.40">
    <property type="match status" value="1"/>
</dbReference>
<dbReference type="EC" id="2.7.13.3" evidence="4"/>
<evidence type="ECO:0000256" key="8">
    <source>
        <dbReference type="ARBA" id="ARBA00022741"/>
    </source>
</evidence>
<name>A0A5R9GCQ5_9BACL</name>
<dbReference type="PANTHER" id="PTHR45339">
    <property type="entry name" value="HYBRID SIGNAL TRANSDUCTION HISTIDINE KINASE J"/>
    <property type="match status" value="1"/>
</dbReference>
<feature type="domain" description="Response regulatory" evidence="17">
    <location>
        <begin position="957"/>
        <end position="1074"/>
    </location>
</feature>
<feature type="domain" description="Response regulatory" evidence="17">
    <location>
        <begin position="812"/>
        <end position="928"/>
    </location>
</feature>
<dbReference type="SMART" id="SM00304">
    <property type="entry name" value="HAMP"/>
    <property type="match status" value="1"/>
</dbReference>
<dbReference type="SUPFAM" id="SSF55781">
    <property type="entry name" value="GAF domain-like"/>
    <property type="match status" value="1"/>
</dbReference>
<proteinExistence type="inferred from homology"/>
<dbReference type="InterPro" id="IPR029016">
    <property type="entry name" value="GAF-like_dom_sf"/>
</dbReference>
<dbReference type="GO" id="GO:0005524">
    <property type="term" value="F:ATP binding"/>
    <property type="evidence" value="ECO:0007669"/>
    <property type="project" value="UniProtKB-KW"/>
</dbReference>
<dbReference type="EMBL" id="VCIW01000006">
    <property type="protein sequence ID" value="TLS52106.1"/>
    <property type="molecule type" value="Genomic_DNA"/>
</dbReference>
<evidence type="ECO:0000259" key="17">
    <source>
        <dbReference type="PROSITE" id="PS50110"/>
    </source>
</evidence>
<evidence type="ECO:0000259" key="16">
    <source>
        <dbReference type="PROSITE" id="PS50109"/>
    </source>
</evidence>